<keyword evidence="7" id="KW-1185">Reference proteome</keyword>
<dbReference type="Pfam" id="PF00160">
    <property type="entry name" value="Pro_isomerase"/>
    <property type="match status" value="1"/>
</dbReference>
<dbReference type="PANTHER" id="PTHR43246">
    <property type="entry name" value="PEPTIDYL-PROLYL CIS-TRANS ISOMERASE CYP38, CHLOROPLASTIC"/>
    <property type="match status" value="1"/>
</dbReference>
<keyword evidence="4" id="KW-0732">Signal</keyword>
<evidence type="ECO:0000256" key="1">
    <source>
        <dbReference type="ARBA" id="ARBA00013194"/>
    </source>
</evidence>
<sequence>MMRGSILSAATIAAVALSASAFVSPTASNNLARTSLHLYERSTQADEENVIVSRRGALSKVALTSAAAMLSSDKVLADGEEGRLIDFTVENLDGEPGKTGTFTVKTRPDWAPIGAERFETLVSEGFFEGCRAFRVLPGFIFGINGNPEVQAKWRSKNLKDDPVAVSNSRGTLVFATAGPGTRTTQLFINLNDRNSFLDKQGFSPLGQVVEGMDVVERFYSGYGEGAPSGRGPNQGLIQAKGNEYLESSYPKLSYFSKVQFK</sequence>
<feature type="domain" description="PPIase cyclophilin-type" evidence="5">
    <location>
        <begin position="100"/>
        <end position="243"/>
    </location>
</feature>
<keyword evidence="2" id="KW-0697">Rotamase</keyword>
<dbReference type="InterPro" id="IPR002130">
    <property type="entry name" value="Cyclophilin-type_PPIase_dom"/>
</dbReference>
<reference evidence="6 7" key="1">
    <citation type="journal article" date="2012" name="Genome Biol.">
        <title>Genome and low-iron response of an oceanic diatom adapted to chronic iron limitation.</title>
        <authorList>
            <person name="Lommer M."/>
            <person name="Specht M."/>
            <person name="Roy A.S."/>
            <person name="Kraemer L."/>
            <person name="Andreson R."/>
            <person name="Gutowska M.A."/>
            <person name="Wolf J."/>
            <person name="Bergner S.V."/>
            <person name="Schilhabel M.B."/>
            <person name="Klostermeier U.C."/>
            <person name="Beiko R.G."/>
            <person name="Rosenstiel P."/>
            <person name="Hippler M."/>
            <person name="Laroche J."/>
        </authorList>
    </citation>
    <scope>NUCLEOTIDE SEQUENCE [LARGE SCALE GENOMIC DNA]</scope>
    <source>
        <strain evidence="6 7">CCMP1005</strain>
    </source>
</reference>
<proteinExistence type="predicted"/>
<dbReference type="Gene3D" id="2.40.100.10">
    <property type="entry name" value="Cyclophilin-like"/>
    <property type="match status" value="1"/>
</dbReference>
<dbReference type="SUPFAM" id="SSF50891">
    <property type="entry name" value="Cyclophilin-like"/>
    <property type="match status" value="1"/>
</dbReference>
<accession>K0RCD8</accession>
<keyword evidence="3" id="KW-0413">Isomerase</keyword>
<dbReference type="EMBL" id="AGNL01041702">
    <property type="protein sequence ID" value="EJK51403.1"/>
    <property type="molecule type" value="Genomic_DNA"/>
</dbReference>
<evidence type="ECO:0000256" key="4">
    <source>
        <dbReference type="SAM" id="SignalP"/>
    </source>
</evidence>
<dbReference type="OMA" id="AYLEPNF"/>
<evidence type="ECO:0000256" key="2">
    <source>
        <dbReference type="ARBA" id="ARBA00023110"/>
    </source>
</evidence>
<dbReference type="OrthoDB" id="423037at2759"/>
<comment type="caution">
    <text evidence="6">The sequence shown here is derived from an EMBL/GenBank/DDBJ whole genome shotgun (WGS) entry which is preliminary data.</text>
</comment>
<dbReference type="AlphaFoldDB" id="K0RCD8"/>
<evidence type="ECO:0000259" key="5">
    <source>
        <dbReference type="PROSITE" id="PS50072"/>
    </source>
</evidence>
<gene>
    <name evidence="6" type="ORF">THAOC_29429</name>
</gene>
<evidence type="ECO:0000256" key="3">
    <source>
        <dbReference type="ARBA" id="ARBA00023235"/>
    </source>
</evidence>
<protein>
    <recommendedName>
        <fullName evidence="1">peptidylprolyl isomerase</fullName>
        <ecNumber evidence="1">5.2.1.8</ecNumber>
    </recommendedName>
</protein>
<organism evidence="6 7">
    <name type="scientific">Thalassiosira oceanica</name>
    <name type="common">Marine diatom</name>
    <dbReference type="NCBI Taxonomy" id="159749"/>
    <lineage>
        <taxon>Eukaryota</taxon>
        <taxon>Sar</taxon>
        <taxon>Stramenopiles</taxon>
        <taxon>Ochrophyta</taxon>
        <taxon>Bacillariophyta</taxon>
        <taxon>Coscinodiscophyceae</taxon>
        <taxon>Thalassiosirophycidae</taxon>
        <taxon>Thalassiosirales</taxon>
        <taxon>Thalassiosiraceae</taxon>
        <taxon>Thalassiosira</taxon>
    </lineage>
</organism>
<dbReference type="InterPro" id="IPR044665">
    <property type="entry name" value="E_coli_cyclophilin_A-like"/>
</dbReference>
<dbReference type="GO" id="GO:0003755">
    <property type="term" value="F:peptidyl-prolyl cis-trans isomerase activity"/>
    <property type="evidence" value="ECO:0007669"/>
    <property type="project" value="UniProtKB-KW"/>
</dbReference>
<evidence type="ECO:0000313" key="7">
    <source>
        <dbReference type="Proteomes" id="UP000266841"/>
    </source>
</evidence>
<dbReference type="Proteomes" id="UP000266841">
    <property type="component" value="Unassembled WGS sequence"/>
</dbReference>
<feature type="signal peptide" evidence="4">
    <location>
        <begin position="1"/>
        <end position="21"/>
    </location>
</feature>
<evidence type="ECO:0000313" key="6">
    <source>
        <dbReference type="EMBL" id="EJK51403.1"/>
    </source>
</evidence>
<dbReference type="InterPro" id="IPR029000">
    <property type="entry name" value="Cyclophilin-like_dom_sf"/>
</dbReference>
<dbReference type="eggNOG" id="ENOG502S3DM">
    <property type="taxonomic scope" value="Eukaryota"/>
</dbReference>
<dbReference type="EC" id="5.2.1.8" evidence="1"/>
<dbReference type="PROSITE" id="PS50072">
    <property type="entry name" value="CSA_PPIASE_2"/>
    <property type="match status" value="1"/>
</dbReference>
<feature type="chain" id="PRO_5003836882" description="peptidylprolyl isomerase" evidence="4">
    <location>
        <begin position="22"/>
        <end position="261"/>
    </location>
</feature>
<name>K0RCD8_THAOC</name>